<dbReference type="EMBL" id="JARK01001483">
    <property type="protein sequence ID" value="EYB96745.1"/>
    <property type="molecule type" value="Genomic_DNA"/>
</dbReference>
<dbReference type="Proteomes" id="UP000024635">
    <property type="component" value="Unassembled WGS sequence"/>
</dbReference>
<name>A0A016T1Y0_9BILA</name>
<reference evidence="3" key="1">
    <citation type="journal article" date="2015" name="Nat. Genet.">
        <title>The genome and transcriptome of the zoonotic hookworm Ancylostoma ceylanicum identify infection-specific gene families.</title>
        <authorList>
            <person name="Schwarz E.M."/>
            <person name="Hu Y."/>
            <person name="Antoshechkin I."/>
            <person name="Miller M.M."/>
            <person name="Sternberg P.W."/>
            <person name="Aroian R.V."/>
        </authorList>
    </citation>
    <scope>NUCLEOTIDE SEQUENCE</scope>
    <source>
        <strain evidence="3">HY135</strain>
    </source>
</reference>
<evidence type="ECO:0000313" key="3">
    <source>
        <dbReference type="Proteomes" id="UP000024635"/>
    </source>
</evidence>
<organism evidence="2 3">
    <name type="scientific">Ancylostoma ceylanicum</name>
    <dbReference type="NCBI Taxonomy" id="53326"/>
    <lineage>
        <taxon>Eukaryota</taxon>
        <taxon>Metazoa</taxon>
        <taxon>Ecdysozoa</taxon>
        <taxon>Nematoda</taxon>
        <taxon>Chromadorea</taxon>
        <taxon>Rhabditida</taxon>
        <taxon>Rhabditina</taxon>
        <taxon>Rhabditomorpha</taxon>
        <taxon>Strongyloidea</taxon>
        <taxon>Ancylostomatidae</taxon>
        <taxon>Ancylostomatinae</taxon>
        <taxon>Ancylostoma</taxon>
    </lineage>
</organism>
<protein>
    <submittedName>
        <fullName evidence="2">Uncharacterized protein</fullName>
    </submittedName>
</protein>
<dbReference type="AlphaFoldDB" id="A0A016T1Y0"/>
<feature type="compositionally biased region" description="Acidic residues" evidence="1">
    <location>
        <begin position="323"/>
        <end position="332"/>
    </location>
</feature>
<gene>
    <name evidence="2" type="primary">Acey_s0147.g2585</name>
    <name evidence="2" type="ORF">Y032_0147g2585</name>
</gene>
<feature type="compositionally biased region" description="Polar residues" evidence="1">
    <location>
        <begin position="267"/>
        <end position="277"/>
    </location>
</feature>
<feature type="region of interest" description="Disordered" evidence="1">
    <location>
        <begin position="193"/>
        <end position="339"/>
    </location>
</feature>
<feature type="compositionally biased region" description="Basic and acidic residues" evidence="1">
    <location>
        <begin position="287"/>
        <end position="298"/>
    </location>
</feature>
<sequence>MDSDDEDRLCIVDDIEAADQTDDKIEAKSEEVIPKEEEHTTIPQRRQLKSRLPASLRNRIVRSNARSTSLITTELDVKVTRRSAGRHPAKLRSQTSGISAVKKEETAVDFEAAINELGHEENPNIVVKKEEDEVVVGVRLLSEPRNTCALNQSQATTTISGKNRVFTHPRLRSGDRLTKLIDPLDSVVLQNCKEKSSAKKNRSATGTGTSLNASRQRKGDENVPKKPQSKATLKLTSRLPAVIKKNRNSSNEEDELHPKNRKKAASKVTSDQHTKVSCPNAGANEPSAKKQAEVDKRTKTPVAVASDEEDFFYTRKPRKFDENETTSDNGEDTESRLTRARRRKLTRSLLRGGNSFKRLRKSAMCPTGRRRMPRIHCDENKGVETFDSFLNFPLITVDTVEDLTCDANESMNLIYQDYITNVRGGGTDVNNFGKKVEERVKWLKKEVAKAEYNYKQAEREDFLGTDPFLDPVAYCRHPVVRRGDRVISMLSTSCDMHAAQYRPNSCALSELAGAMWRVKPFEGFRNESVLASSYVEGTTVNLTNRARSILPIRFCRGEGNKIYEVSDYLDQVSGDASRTALGRISEAHQSSRFCLLIAYAQRVCLHLIHILVFAENLHAKVKFEKILEEKIRTVHNSVTGARSRKPTGFVKDEQNYSMPASATTPNLISLHADLTSDYSDNCAYIEAAAILLEEYSGFRRRCRRQRRPTVAAVAAVVDTPSSIPIDDSGDDYGDKEIIVGSVLALFCRQFFVIKDKWSALINPVTRDAPRIRLHLRNRRGVECAPLINGTSHNFGNQRQQGTMNVITWVLAIILVVRDVSSTSLDITLPYRFRSMGGVSRMYHTRAEKPRSLKRQELENAESEYLFSHLGFGANSVFSPRFGFIVERPRLYEE</sequence>
<evidence type="ECO:0000256" key="1">
    <source>
        <dbReference type="SAM" id="MobiDB-lite"/>
    </source>
</evidence>
<feature type="compositionally biased region" description="Polar residues" evidence="1">
    <location>
        <begin position="203"/>
        <end position="214"/>
    </location>
</feature>
<dbReference type="OrthoDB" id="5870015at2759"/>
<comment type="caution">
    <text evidence="2">The sequence shown here is derived from an EMBL/GenBank/DDBJ whole genome shotgun (WGS) entry which is preliminary data.</text>
</comment>
<evidence type="ECO:0000313" key="2">
    <source>
        <dbReference type="EMBL" id="EYB96745.1"/>
    </source>
</evidence>
<proteinExistence type="predicted"/>
<accession>A0A016T1Y0</accession>
<keyword evidence="3" id="KW-1185">Reference proteome</keyword>